<reference evidence="2 3" key="2">
    <citation type="journal article" date="2013" name="PLoS Genet.">
        <title>Comparative genome structure, secondary metabolite, and effector coding capacity across Cochliobolus pathogens.</title>
        <authorList>
            <person name="Condon B.J."/>
            <person name="Leng Y."/>
            <person name="Wu D."/>
            <person name="Bushley K.E."/>
            <person name="Ohm R.A."/>
            <person name="Otillar R."/>
            <person name="Martin J."/>
            <person name="Schackwitz W."/>
            <person name="Grimwood J."/>
            <person name="MohdZainudin N."/>
            <person name="Xue C."/>
            <person name="Wang R."/>
            <person name="Manning V.A."/>
            <person name="Dhillon B."/>
            <person name="Tu Z.J."/>
            <person name="Steffenson B.J."/>
            <person name="Salamov A."/>
            <person name="Sun H."/>
            <person name="Lowry S."/>
            <person name="LaButti K."/>
            <person name="Han J."/>
            <person name="Copeland A."/>
            <person name="Lindquist E."/>
            <person name="Barry K."/>
            <person name="Schmutz J."/>
            <person name="Baker S.E."/>
            <person name="Ciuffetti L.M."/>
            <person name="Grigoriev I.V."/>
            <person name="Zhong S."/>
            <person name="Turgeon B.G."/>
        </authorList>
    </citation>
    <scope>NUCLEOTIDE SEQUENCE [LARGE SCALE GENOMIC DNA]</scope>
    <source>
        <strain evidence="3">28A</strain>
    </source>
</reference>
<organism evidence="2 3">
    <name type="scientific">Exserohilum turcicum (strain 28A)</name>
    <name type="common">Northern leaf blight fungus</name>
    <name type="synonym">Setosphaeria turcica</name>
    <dbReference type="NCBI Taxonomy" id="671987"/>
    <lineage>
        <taxon>Eukaryota</taxon>
        <taxon>Fungi</taxon>
        <taxon>Dikarya</taxon>
        <taxon>Ascomycota</taxon>
        <taxon>Pezizomycotina</taxon>
        <taxon>Dothideomycetes</taxon>
        <taxon>Pleosporomycetidae</taxon>
        <taxon>Pleosporales</taxon>
        <taxon>Pleosporineae</taxon>
        <taxon>Pleosporaceae</taxon>
        <taxon>Exserohilum</taxon>
    </lineage>
</organism>
<dbReference type="PANTHER" id="PTHR43130:SF3">
    <property type="entry name" value="HTH-TYPE TRANSCRIPTIONAL REGULATOR RV1931C"/>
    <property type="match status" value="1"/>
</dbReference>
<dbReference type="Gene3D" id="3.40.50.880">
    <property type="match status" value="1"/>
</dbReference>
<evidence type="ECO:0000313" key="3">
    <source>
        <dbReference type="Proteomes" id="UP000016935"/>
    </source>
</evidence>
<dbReference type="eggNOG" id="ENOG502S8W8">
    <property type="taxonomic scope" value="Eukaryota"/>
</dbReference>
<protein>
    <recommendedName>
        <fullName evidence="1">DJ-1/PfpI domain-containing protein</fullName>
    </recommendedName>
</protein>
<feature type="domain" description="DJ-1/PfpI" evidence="1">
    <location>
        <begin position="5"/>
        <end position="150"/>
    </location>
</feature>
<dbReference type="Proteomes" id="UP000016935">
    <property type="component" value="Unassembled WGS sequence"/>
</dbReference>
<dbReference type="SUPFAM" id="SSF52317">
    <property type="entry name" value="Class I glutamine amidotransferase-like"/>
    <property type="match status" value="1"/>
</dbReference>
<evidence type="ECO:0000313" key="2">
    <source>
        <dbReference type="EMBL" id="EOA83307.1"/>
    </source>
</evidence>
<dbReference type="OrthoDB" id="543156at2759"/>
<dbReference type="InterPro" id="IPR029062">
    <property type="entry name" value="Class_I_gatase-like"/>
</dbReference>
<accession>R0K4N8</accession>
<dbReference type="HOGENOM" id="CLU_000445_44_1_1"/>
<dbReference type="Pfam" id="PF01965">
    <property type="entry name" value="DJ-1_PfpI"/>
    <property type="match status" value="1"/>
</dbReference>
<dbReference type="InterPro" id="IPR052158">
    <property type="entry name" value="INH-QAR"/>
</dbReference>
<keyword evidence="3" id="KW-1185">Reference proteome</keyword>
<dbReference type="STRING" id="671987.R0K4N8"/>
<evidence type="ECO:0000259" key="1">
    <source>
        <dbReference type="Pfam" id="PF01965"/>
    </source>
</evidence>
<dbReference type="InterPro" id="IPR002818">
    <property type="entry name" value="DJ-1/PfpI"/>
</dbReference>
<reference evidence="2 3" key="1">
    <citation type="journal article" date="2012" name="PLoS Pathog.">
        <title>Diverse lifestyles and strategies of plant pathogenesis encoded in the genomes of eighteen Dothideomycetes fungi.</title>
        <authorList>
            <person name="Ohm R.A."/>
            <person name="Feau N."/>
            <person name="Henrissat B."/>
            <person name="Schoch C.L."/>
            <person name="Horwitz B.A."/>
            <person name="Barry K.W."/>
            <person name="Condon B.J."/>
            <person name="Copeland A.C."/>
            <person name="Dhillon B."/>
            <person name="Glaser F."/>
            <person name="Hesse C.N."/>
            <person name="Kosti I."/>
            <person name="LaButti K."/>
            <person name="Lindquist E.A."/>
            <person name="Lucas S."/>
            <person name="Salamov A.A."/>
            <person name="Bradshaw R.E."/>
            <person name="Ciuffetti L."/>
            <person name="Hamelin R.C."/>
            <person name="Kema G.H.J."/>
            <person name="Lawrence C."/>
            <person name="Scott J.A."/>
            <person name="Spatafora J.W."/>
            <person name="Turgeon B.G."/>
            <person name="de Wit P.J.G.M."/>
            <person name="Zhong S."/>
            <person name="Goodwin S.B."/>
            <person name="Grigoriev I.V."/>
        </authorList>
    </citation>
    <scope>NUCLEOTIDE SEQUENCE [LARGE SCALE GENOMIC DNA]</scope>
    <source>
        <strain evidence="3">28A</strain>
    </source>
</reference>
<dbReference type="RefSeq" id="XP_008029058.1">
    <property type="nucleotide sequence ID" value="XM_008030867.1"/>
</dbReference>
<proteinExistence type="predicted"/>
<dbReference type="EMBL" id="KB908833">
    <property type="protein sequence ID" value="EOA83307.1"/>
    <property type="molecule type" value="Genomic_DNA"/>
</dbReference>
<dbReference type="GeneID" id="19406127"/>
<gene>
    <name evidence="2" type="ORF">SETTUDRAFT_94818</name>
</gene>
<sequence length="230" mass="24241">MPQFKVAVYLYPQADVLDFSGPTEIYSHTHDLDENSATPFIVSSFAHSNAVASGSPALVYQPSMSFSAMAAQITDYDILVIPGGLDSTVLNLIASDEGKQLLKLIKTFAASKPRPETGMRFLQSVCTGALLLAASGVLAGRTITTHHLSLGLLAKLADEAAGGHANVTVVRRRYVDAGATEAGVRIVNAAGVSSGIDATLYIVGETCGKDKARFVAEMAEFEMRDAAWGC</sequence>
<dbReference type="PANTHER" id="PTHR43130">
    <property type="entry name" value="ARAC-FAMILY TRANSCRIPTIONAL REGULATOR"/>
    <property type="match status" value="1"/>
</dbReference>
<dbReference type="AlphaFoldDB" id="R0K4N8"/>
<name>R0K4N8_EXST2</name>